<dbReference type="Gramene" id="KFK31500">
    <property type="protein sequence ID" value="KFK31500"/>
    <property type="gene ID" value="AALP_AA6G120500"/>
</dbReference>
<evidence type="ECO:0000313" key="3">
    <source>
        <dbReference type="Proteomes" id="UP000029120"/>
    </source>
</evidence>
<proteinExistence type="predicted"/>
<gene>
    <name evidence="2" type="ordered locus">AALP_Aa6g120500</name>
</gene>
<name>A0A087GNP8_ARAAL</name>
<keyword evidence="1" id="KW-0175">Coiled coil</keyword>
<reference evidence="3" key="1">
    <citation type="journal article" date="2015" name="Nat. Plants">
        <title>Genome expansion of Arabis alpina linked with retrotransposition and reduced symmetric DNA methylation.</title>
        <authorList>
            <person name="Willing E.M."/>
            <person name="Rawat V."/>
            <person name="Mandakova T."/>
            <person name="Maumus F."/>
            <person name="James G.V."/>
            <person name="Nordstroem K.J."/>
            <person name="Becker C."/>
            <person name="Warthmann N."/>
            <person name="Chica C."/>
            <person name="Szarzynska B."/>
            <person name="Zytnicki M."/>
            <person name="Albani M.C."/>
            <person name="Kiefer C."/>
            <person name="Bergonzi S."/>
            <person name="Castaings L."/>
            <person name="Mateos J.L."/>
            <person name="Berns M.C."/>
            <person name="Bujdoso N."/>
            <person name="Piofczyk T."/>
            <person name="de Lorenzo L."/>
            <person name="Barrero-Sicilia C."/>
            <person name="Mateos I."/>
            <person name="Piednoel M."/>
            <person name="Hagmann J."/>
            <person name="Chen-Min-Tao R."/>
            <person name="Iglesias-Fernandez R."/>
            <person name="Schuster S.C."/>
            <person name="Alonso-Blanco C."/>
            <person name="Roudier F."/>
            <person name="Carbonero P."/>
            <person name="Paz-Ares J."/>
            <person name="Davis S.J."/>
            <person name="Pecinka A."/>
            <person name="Quesneville H."/>
            <person name="Colot V."/>
            <person name="Lysak M.A."/>
            <person name="Weigel D."/>
            <person name="Coupland G."/>
            <person name="Schneeberger K."/>
        </authorList>
    </citation>
    <scope>NUCLEOTIDE SEQUENCE [LARGE SCALE GENOMIC DNA]</scope>
    <source>
        <strain evidence="3">cv. Pajares</strain>
    </source>
</reference>
<dbReference type="EMBL" id="CM002874">
    <property type="protein sequence ID" value="KFK31500.1"/>
    <property type="molecule type" value="Genomic_DNA"/>
</dbReference>
<organism evidence="2 3">
    <name type="scientific">Arabis alpina</name>
    <name type="common">Alpine rock-cress</name>
    <dbReference type="NCBI Taxonomy" id="50452"/>
    <lineage>
        <taxon>Eukaryota</taxon>
        <taxon>Viridiplantae</taxon>
        <taxon>Streptophyta</taxon>
        <taxon>Embryophyta</taxon>
        <taxon>Tracheophyta</taxon>
        <taxon>Spermatophyta</taxon>
        <taxon>Magnoliopsida</taxon>
        <taxon>eudicotyledons</taxon>
        <taxon>Gunneridae</taxon>
        <taxon>Pentapetalae</taxon>
        <taxon>rosids</taxon>
        <taxon>malvids</taxon>
        <taxon>Brassicales</taxon>
        <taxon>Brassicaceae</taxon>
        <taxon>Arabideae</taxon>
        <taxon>Arabis</taxon>
    </lineage>
</organism>
<dbReference type="Proteomes" id="UP000029120">
    <property type="component" value="Chromosome 6"/>
</dbReference>
<evidence type="ECO:0000256" key="1">
    <source>
        <dbReference type="SAM" id="Coils"/>
    </source>
</evidence>
<accession>A0A087GNP8</accession>
<sequence>MDYEKMAEIHEAEVAKIVELEAKVDQFTEELKKAKEDLKAVGEELTELWKRFNALKADVLKEIEESK</sequence>
<keyword evidence="3" id="KW-1185">Reference proteome</keyword>
<protein>
    <submittedName>
        <fullName evidence="2">Uncharacterized protein</fullName>
    </submittedName>
</protein>
<feature type="coiled-coil region" evidence="1">
    <location>
        <begin position="10"/>
        <end position="48"/>
    </location>
</feature>
<evidence type="ECO:0000313" key="2">
    <source>
        <dbReference type="EMBL" id="KFK31500.1"/>
    </source>
</evidence>
<dbReference type="AlphaFoldDB" id="A0A087GNP8"/>